<evidence type="ECO:0008006" key="3">
    <source>
        <dbReference type="Google" id="ProtNLM"/>
    </source>
</evidence>
<accession>A0A9D2DD18</accession>
<dbReference type="AlphaFoldDB" id="A0A9D2DD18"/>
<reference evidence="1" key="2">
    <citation type="submission" date="2021-04" db="EMBL/GenBank/DDBJ databases">
        <authorList>
            <person name="Gilroy R."/>
        </authorList>
    </citation>
    <scope>NUCLEOTIDE SEQUENCE</scope>
    <source>
        <strain evidence="1">ChiHjej11B10-19426</strain>
    </source>
</reference>
<gene>
    <name evidence="1" type="ORF">H9816_02850</name>
</gene>
<organism evidence="1 2">
    <name type="scientific">Candidatus Tidjanibacter faecipullorum</name>
    <dbReference type="NCBI Taxonomy" id="2838766"/>
    <lineage>
        <taxon>Bacteria</taxon>
        <taxon>Pseudomonadati</taxon>
        <taxon>Bacteroidota</taxon>
        <taxon>Bacteroidia</taxon>
        <taxon>Bacteroidales</taxon>
        <taxon>Rikenellaceae</taxon>
        <taxon>Tidjanibacter</taxon>
    </lineage>
</organism>
<comment type="caution">
    <text evidence="1">The sequence shown here is derived from an EMBL/GenBank/DDBJ whole genome shotgun (WGS) entry which is preliminary data.</text>
</comment>
<reference evidence="1" key="1">
    <citation type="journal article" date="2021" name="PeerJ">
        <title>Extensive microbial diversity within the chicken gut microbiome revealed by metagenomics and culture.</title>
        <authorList>
            <person name="Gilroy R."/>
            <person name="Ravi A."/>
            <person name="Getino M."/>
            <person name="Pursley I."/>
            <person name="Horton D.L."/>
            <person name="Alikhan N.F."/>
            <person name="Baker D."/>
            <person name="Gharbi K."/>
            <person name="Hall N."/>
            <person name="Watson M."/>
            <person name="Adriaenssens E.M."/>
            <person name="Foster-Nyarko E."/>
            <person name="Jarju S."/>
            <person name="Secka A."/>
            <person name="Antonio M."/>
            <person name="Oren A."/>
            <person name="Chaudhuri R.R."/>
            <person name="La Ragione R."/>
            <person name="Hildebrand F."/>
            <person name="Pallen M.J."/>
        </authorList>
    </citation>
    <scope>NUCLEOTIDE SEQUENCE</scope>
    <source>
        <strain evidence="1">ChiHjej11B10-19426</strain>
    </source>
</reference>
<dbReference type="EMBL" id="DXCC01000007">
    <property type="protein sequence ID" value="HIZ14840.1"/>
    <property type="molecule type" value="Genomic_DNA"/>
</dbReference>
<protein>
    <recommendedName>
        <fullName evidence="3">Cell division protein FtsQ</fullName>
    </recommendedName>
</protein>
<name>A0A9D2DD18_9BACT</name>
<dbReference type="Proteomes" id="UP000824014">
    <property type="component" value="Unassembled WGS sequence"/>
</dbReference>
<evidence type="ECO:0000313" key="1">
    <source>
        <dbReference type="EMBL" id="HIZ14840.1"/>
    </source>
</evidence>
<proteinExistence type="predicted"/>
<sequence length="276" mass="31900">MNRAVKRIITLLVWAGIVAYLLWASHLDARKRADTYVRDLHITVRDSSDTRIIRAEDVRRWIVSAGLSPEGQLFDSVDLMAITRTVAAHDFVQHVKTSVGLDSVVNVTVRQRIPALRVIGGGYNFYYTTDGYIVPANRRSAYYVPVVTGQFDLPFRPSYSGPLREPTDSTSKKVQESYRFFHKLINFVNYIEDDNFWNSQIVQINVTGRPEPHTEPEVELIPRVGDQVIMLGWLNGYEQKLDKLMKFYRKALPHEGWETWSYIDLRYDGQVVCSRR</sequence>
<evidence type="ECO:0000313" key="2">
    <source>
        <dbReference type="Proteomes" id="UP000824014"/>
    </source>
</evidence>